<dbReference type="Proteomes" id="UP001320843">
    <property type="component" value="Unassembled WGS sequence"/>
</dbReference>
<feature type="region of interest" description="Disordered" evidence="6">
    <location>
        <begin position="225"/>
        <end position="268"/>
    </location>
</feature>
<dbReference type="PANTHER" id="PTHR30086">
    <property type="entry name" value="ARGININE EXPORTER PROTEIN ARGO"/>
    <property type="match status" value="1"/>
</dbReference>
<evidence type="ECO:0000256" key="7">
    <source>
        <dbReference type="SAM" id="Phobius"/>
    </source>
</evidence>
<evidence type="ECO:0000256" key="1">
    <source>
        <dbReference type="ARBA" id="ARBA00004651"/>
    </source>
</evidence>
<evidence type="ECO:0000313" key="8">
    <source>
        <dbReference type="EMBL" id="MCW0397950.1"/>
    </source>
</evidence>
<evidence type="ECO:0000256" key="5">
    <source>
        <dbReference type="ARBA" id="ARBA00023136"/>
    </source>
</evidence>
<evidence type="ECO:0000256" key="4">
    <source>
        <dbReference type="ARBA" id="ARBA00022989"/>
    </source>
</evidence>
<reference evidence="8 9" key="1">
    <citation type="submission" date="2022-06" db="EMBL/GenBank/DDBJ databases">
        <title>Dynamics of rice microbiomes reveals core vertical transmitted seed endophytes.</title>
        <authorList>
            <person name="Liao K."/>
            <person name="Zhang X."/>
        </authorList>
    </citation>
    <scope>NUCLEOTIDE SEQUENCE [LARGE SCALE GENOMIC DNA]</scope>
    <source>
        <strain evidence="8 9">YT10-10-1</strain>
    </source>
</reference>
<proteinExistence type="predicted"/>
<protein>
    <submittedName>
        <fullName evidence="8">Arginine exporter protein ArgO</fullName>
    </submittedName>
</protein>
<evidence type="ECO:0000256" key="2">
    <source>
        <dbReference type="ARBA" id="ARBA00022475"/>
    </source>
</evidence>
<dbReference type="PANTHER" id="PTHR30086:SF20">
    <property type="entry name" value="ARGININE EXPORTER PROTEIN ARGO-RELATED"/>
    <property type="match status" value="1"/>
</dbReference>
<feature type="transmembrane region" description="Helical" evidence="7">
    <location>
        <begin position="6"/>
        <end position="27"/>
    </location>
</feature>
<evidence type="ECO:0000256" key="3">
    <source>
        <dbReference type="ARBA" id="ARBA00022692"/>
    </source>
</evidence>
<evidence type="ECO:0000256" key="6">
    <source>
        <dbReference type="SAM" id="MobiDB-lite"/>
    </source>
</evidence>
<dbReference type="Pfam" id="PF01810">
    <property type="entry name" value="LysE"/>
    <property type="match status" value="1"/>
</dbReference>
<keyword evidence="4 7" id="KW-1133">Transmembrane helix</keyword>
<dbReference type="InterPro" id="IPR001123">
    <property type="entry name" value="LeuE-type"/>
</dbReference>
<keyword evidence="9" id="KW-1185">Reference proteome</keyword>
<comment type="caution">
    <text evidence="8">The sequence shown here is derived from an EMBL/GenBank/DDBJ whole genome shotgun (WGS) entry which is preliminary data.</text>
</comment>
<feature type="compositionally biased region" description="Basic residues" evidence="6">
    <location>
        <begin position="257"/>
        <end position="268"/>
    </location>
</feature>
<feature type="transmembrane region" description="Helical" evidence="7">
    <location>
        <begin position="39"/>
        <end position="63"/>
    </location>
</feature>
<organism evidence="8 9">
    <name type="scientific">Xanthomonas sacchari</name>
    <dbReference type="NCBI Taxonomy" id="56458"/>
    <lineage>
        <taxon>Bacteria</taxon>
        <taxon>Pseudomonadati</taxon>
        <taxon>Pseudomonadota</taxon>
        <taxon>Gammaproteobacteria</taxon>
        <taxon>Lysobacterales</taxon>
        <taxon>Lysobacteraceae</taxon>
        <taxon>Xanthomonas</taxon>
    </lineage>
</organism>
<feature type="transmembrane region" description="Helical" evidence="7">
    <location>
        <begin position="69"/>
        <end position="87"/>
    </location>
</feature>
<name>A0ABT3DR27_9XANT</name>
<feature type="transmembrane region" description="Helical" evidence="7">
    <location>
        <begin position="180"/>
        <end position="201"/>
    </location>
</feature>
<evidence type="ECO:0000313" key="9">
    <source>
        <dbReference type="Proteomes" id="UP001320843"/>
    </source>
</evidence>
<accession>A0ABT3DR27</accession>
<feature type="transmembrane region" description="Helical" evidence="7">
    <location>
        <begin position="108"/>
        <end position="127"/>
    </location>
</feature>
<keyword evidence="2" id="KW-1003">Cell membrane</keyword>
<sequence length="268" mass="28726">MLLHALLAGLVAGAGLIVAIGAQNAFVLRQGLQRRHVGLVVAVCAASDIALIVLGVSGIGAVVDAWPGVLQGLRFGGAAFLGAYALLAARRAWRGSGGLLAHGEDQRSWQRVLLTCLAFTFLNPHVYLDTMVLLGSLSTRYPGPLRWAFALGACLASATWFGSLGYGARLLQPVFRKPAAWRLLDAAVALFMLGLCLALLLQPLGERSGTVAANQCDWPRLQLSRNGGSECSKPTTAQSRQGSSAPRVEFRSDVRSWRKNRQRRRATR</sequence>
<comment type="subcellular location">
    <subcellularLocation>
        <location evidence="1">Cell membrane</location>
        <topology evidence="1">Multi-pass membrane protein</topology>
    </subcellularLocation>
</comment>
<gene>
    <name evidence="8" type="ORF">NB700_000506</name>
</gene>
<keyword evidence="3 7" id="KW-0812">Transmembrane</keyword>
<feature type="compositionally biased region" description="Polar residues" evidence="6">
    <location>
        <begin position="225"/>
        <end position="244"/>
    </location>
</feature>
<keyword evidence="5 7" id="KW-0472">Membrane</keyword>
<dbReference type="EMBL" id="JANFWR010000002">
    <property type="protein sequence ID" value="MCW0397950.1"/>
    <property type="molecule type" value="Genomic_DNA"/>
</dbReference>
<feature type="transmembrane region" description="Helical" evidence="7">
    <location>
        <begin position="147"/>
        <end position="168"/>
    </location>
</feature>